<name>A0A4V2FYV2_9ACTN</name>
<dbReference type="SUPFAM" id="SSF56176">
    <property type="entry name" value="FAD-binding/transporter-associated domain-like"/>
    <property type="match status" value="1"/>
</dbReference>
<keyword evidence="4" id="KW-0274">FAD</keyword>
<evidence type="ECO:0000256" key="1">
    <source>
        <dbReference type="ARBA" id="ARBA00001974"/>
    </source>
</evidence>
<dbReference type="Pfam" id="PF08031">
    <property type="entry name" value="BBE"/>
    <property type="match status" value="1"/>
</dbReference>
<dbReference type="OrthoDB" id="3682986at2"/>
<dbReference type="InterPro" id="IPR050416">
    <property type="entry name" value="FAD-linked_Oxidoreductase"/>
</dbReference>
<keyword evidence="8" id="KW-1185">Reference proteome</keyword>
<dbReference type="AlphaFoldDB" id="A0A4V2FYV2"/>
<organism evidence="7 8">
    <name type="scientific">Kribbella rubisoli</name>
    <dbReference type="NCBI Taxonomy" id="3075929"/>
    <lineage>
        <taxon>Bacteria</taxon>
        <taxon>Bacillati</taxon>
        <taxon>Actinomycetota</taxon>
        <taxon>Actinomycetes</taxon>
        <taxon>Propionibacteriales</taxon>
        <taxon>Kribbellaceae</taxon>
        <taxon>Kribbella</taxon>
    </lineage>
</organism>
<evidence type="ECO:0000313" key="8">
    <source>
        <dbReference type="Proteomes" id="UP000292027"/>
    </source>
</evidence>
<dbReference type="InterPro" id="IPR016167">
    <property type="entry name" value="FAD-bd_PCMH_sub1"/>
</dbReference>
<evidence type="ECO:0000259" key="6">
    <source>
        <dbReference type="PROSITE" id="PS51387"/>
    </source>
</evidence>
<dbReference type="InterPro" id="IPR016169">
    <property type="entry name" value="FAD-bd_PCMH_sub2"/>
</dbReference>
<comment type="caution">
    <text evidence="7">The sequence shown here is derived from an EMBL/GenBank/DDBJ whole genome shotgun (WGS) entry which is preliminary data.</text>
</comment>
<dbReference type="Pfam" id="PF01565">
    <property type="entry name" value="FAD_binding_4"/>
    <property type="match status" value="1"/>
</dbReference>
<sequence length="453" mass="49500">MVDRFRPPGFGGVLIRRDDRAYDGARRVANAMIDRKPELIARCETAADVQAAVRYGVQQGLELSVRGGGHGVTGDGVVDDGLVVDVRRLNGVQVDPFARLVRVGGGATWGELDRACQRPCMVVTGDRTSTTGVAGVALGGGSGWFERKLGLTSDALVSVELVTADGRLLIADETKNTELFWALHGGGGNFGVATSLTFRLEQVVTTTLAVLVWPAEAGPSVLRTYRELFESGAPEELGGAVMFRTGRRFVPEHLRGRPAVVAVAVCAGDENQARAAFAPMFELAPEGQFVGELPYVEIQSMFDDPDGFRRYCSAEQLSDFPDQAVQAFCDRATEMIWPSRSQQVVLPWGGAVRRGAEKWPQPYRDAAWVAHPFGAWSDPCDDARAIRWARDVCADLEPWSTGQVYPNFIGHEGQNRVIAGFGAENYDRLARVKCEYDPENVFHLNQNIEPGWR</sequence>
<comment type="similarity">
    <text evidence="2">Belongs to the oxygen-dependent FAD-linked oxidoreductase family.</text>
</comment>
<gene>
    <name evidence="7" type="ORF">EV645_1158</name>
</gene>
<dbReference type="EMBL" id="SHKR01000011">
    <property type="protein sequence ID" value="RZU18956.1"/>
    <property type="molecule type" value="Genomic_DNA"/>
</dbReference>
<accession>A0A4V2FYV2</accession>
<dbReference type="GO" id="GO:0071949">
    <property type="term" value="F:FAD binding"/>
    <property type="evidence" value="ECO:0007669"/>
    <property type="project" value="InterPro"/>
</dbReference>
<dbReference type="PROSITE" id="PS00862">
    <property type="entry name" value="OX2_COVAL_FAD"/>
    <property type="match status" value="1"/>
</dbReference>
<dbReference type="InterPro" id="IPR012951">
    <property type="entry name" value="BBE"/>
</dbReference>
<evidence type="ECO:0000313" key="7">
    <source>
        <dbReference type="EMBL" id="RZU18956.1"/>
    </source>
</evidence>
<dbReference type="Gene3D" id="3.30.465.10">
    <property type="match status" value="1"/>
</dbReference>
<comment type="cofactor">
    <cofactor evidence="1">
        <name>FAD</name>
        <dbReference type="ChEBI" id="CHEBI:57692"/>
    </cofactor>
</comment>
<reference evidence="7 8" key="1">
    <citation type="journal article" date="2015" name="Stand. Genomic Sci.">
        <title>Genomic Encyclopedia of Bacterial and Archaeal Type Strains, Phase III: the genomes of soil and plant-associated and newly described type strains.</title>
        <authorList>
            <person name="Whitman W.B."/>
            <person name="Woyke T."/>
            <person name="Klenk H.P."/>
            <person name="Zhou Y."/>
            <person name="Lilburn T.G."/>
            <person name="Beck B.J."/>
            <person name="De Vos P."/>
            <person name="Vandamme P."/>
            <person name="Eisen J.A."/>
            <person name="Garrity G."/>
            <person name="Hugenholtz P."/>
            <person name="Kyrpides N.C."/>
        </authorList>
    </citation>
    <scope>NUCLEOTIDE SEQUENCE [LARGE SCALE GENOMIC DNA]</scope>
    <source>
        <strain evidence="7 8">VKM Ac-2540</strain>
    </source>
</reference>
<protein>
    <submittedName>
        <fullName evidence="7">FAD/FMN-containing dehydrogenase</fullName>
    </submittedName>
</protein>
<keyword evidence="3" id="KW-0285">Flavoprotein</keyword>
<dbReference type="InterPro" id="IPR006094">
    <property type="entry name" value="Oxid_FAD_bind_N"/>
</dbReference>
<feature type="domain" description="FAD-binding PCMH-type" evidence="6">
    <location>
        <begin position="32"/>
        <end position="203"/>
    </location>
</feature>
<dbReference type="Gene3D" id="3.40.462.20">
    <property type="match status" value="1"/>
</dbReference>
<evidence type="ECO:0000256" key="3">
    <source>
        <dbReference type="ARBA" id="ARBA00022630"/>
    </source>
</evidence>
<evidence type="ECO:0000256" key="2">
    <source>
        <dbReference type="ARBA" id="ARBA00005466"/>
    </source>
</evidence>
<dbReference type="InterPro" id="IPR016166">
    <property type="entry name" value="FAD-bd_PCMH"/>
</dbReference>
<evidence type="ECO:0000256" key="4">
    <source>
        <dbReference type="ARBA" id="ARBA00022827"/>
    </source>
</evidence>
<dbReference type="Proteomes" id="UP000292027">
    <property type="component" value="Unassembled WGS sequence"/>
</dbReference>
<dbReference type="PROSITE" id="PS51387">
    <property type="entry name" value="FAD_PCMH"/>
    <property type="match status" value="1"/>
</dbReference>
<dbReference type="Gene3D" id="3.30.43.10">
    <property type="entry name" value="Uridine Diphospho-n-acetylenolpyruvylglucosamine Reductase, domain 2"/>
    <property type="match status" value="1"/>
</dbReference>
<dbReference type="InterPro" id="IPR006093">
    <property type="entry name" value="Oxy_OxRdtase_FAD_BS"/>
</dbReference>
<dbReference type="PANTHER" id="PTHR42973:SF39">
    <property type="entry name" value="FAD-BINDING PCMH-TYPE DOMAIN-CONTAINING PROTEIN"/>
    <property type="match status" value="1"/>
</dbReference>
<dbReference type="InterPro" id="IPR036318">
    <property type="entry name" value="FAD-bd_PCMH-like_sf"/>
</dbReference>
<proteinExistence type="inferred from homology"/>
<dbReference type="PANTHER" id="PTHR42973">
    <property type="entry name" value="BINDING OXIDOREDUCTASE, PUTATIVE (AFU_ORTHOLOGUE AFUA_1G17690)-RELATED"/>
    <property type="match status" value="1"/>
</dbReference>
<keyword evidence="5" id="KW-0560">Oxidoreductase</keyword>
<dbReference type="GO" id="GO:0016491">
    <property type="term" value="F:oxidoreductase activity"/>
    <property type="evidence" value="ECO:0007669"/>
    <property type="project" value="UniProtKB-KW"/>
</dbReference>
<evidence type="ECO:0000256" key="5">
    <source>
        <dbReference type="ARBA" id="ARBA00023002"/>
    </source>
</evidence>